<keyword evidence="5" id="KW-1185">Reference proteome</keyword>
<keyword evidence="1" id="KW-1015">Disulfide bond</keyword>
<comment type="caution">
    <text evidence="1">Lacks conserved residue(s) required for the propagation of feature annotation.</text>
</comment>
<feature type="chain" id="PRO_5042212408" description="EGF-like domain-containing protein" evidence="2">
    <location>
        <begin position="23"/>
        <end position="353"/>
    </location>
</feature>
<dbReference type="AlphaFoldDB" id="A0AAD5M4S1"/>
<dbReference type="PROSITE" id="PS50026">
    <property type="entry name" value="EGF_3"/>
    <property type="match status" value="1"/>
</dbReference>
<evidence type="ECO:0000313" key="4">
    <source>
        <dbReference type="EMBL" id="KAJ0404420.1"/>
    </source>
</evidence>
<evidence type="ECO:0000256" key="2">
    <source>
        <dbReference type="SAM" id="SignalP"/>
    </source>
</evidence>
<evidence type="ECO:0000259" key="3">
    <source>
        <dbReference type="PROSITE" id="PS50026"/>
    </source>
</evidence>
<organism evidence="4 5">
    <name type="scientific">Pythium insidiosum</name>
    <name type="common">Pythiosis disease agent</name>
    <dbReference type="NCBI Taxonomy" id="114742"/>
    <lineage>
        <taxon>Eukaryota</taxon>
        <taxon>Sar</taxon>
        <taxon>Stramenopiles</taxon>
        <taxon>Oomycota</taxon>
        <taxon>Peronosporomycetes</taxon>
        <taxon>Pythiales</taxon>
        <taxon>Pythiaceae</taxon>
        <taxon>Pythium</taxon>
    </lineage>
</organism>
<dbReference type="SMART" id="SM00181">
    <property type="entry name" value="EGF"/>
    <property type="match status" value="2"/>
</dbReference>
<protein>
    <recommendedName>
        <fullName evidence="3">EGF-like domain-containing protein</fullName>
    </recommendedName>
</protein>
<dbReference type="InterPro" id="IPR000742">
    <property type="entry name" value="EGF"/>
</dbReference>
<dbReference type="PROSITE" id="PS01186">
    <property type="entry name" value="EGF_2"/>
    <property type="match status" value="2"/>
</dbReference>
<sequence>MRSLSLVALCAVAALSLNPTLAADSGKGKSGYCNDDDDCLKKAKDYTCVAVQTTRDNVENVKQCLPQGNGQQVCTGTLPGLCPSFSTTWGASFRQIASVCAYIIPGDGSKTKVKCVEAGAPADNSTKGAVECMFVNDPDNEGKQIGVIYGCVDYDGSRLLFQKSSKSDKLQRQFNYTDVINDGCINPKNPKGSSFVCSSQGTCAPEGKGQMKYSCKCNVGFSGKFCEKIEDNKCYHDGVCGGGSCDLVKQECTKCKAGTKGPKCSECDASAEKVCSGRGTCGPAEGNGTSTVCKCDEGWTDYHCGVKVAVKQPIKDANASDAAAPTPAPSSASSLVMSLTAVAATVVAAASLF</sequence>
<feature type="disulfide bond" evidence="1">
    <location>
        <begin position="217"/>
        <end position="226"/>
    </location>
</feature>
<name>A0AAD5M4S1_PYTIN</name>
<feature type="signal peptide" evidence="2">
    <location>
        <begin position="1"/>
        <end position="22"/>
    </location>
</feature>
<feature type="domain" description="EGF-like" evidence="3">
    <location>
        <begin position="189"/>
        <end position="227"/>
    </location>
</feature>
<accession>A0AAD5M4S1</accession>
<proteinExistence type="predicted"/>
<keyword evidence="1" id="KW-0245">EGF-like domain</keyword>
<comment type="caution">
    <text evidence="4">The sequence shown here is derived from an EMBL/GenBank/DDBJ whole genome shotgun (WGS) entry which is preliminary data.</text>
</comment>
<gene>
    <name evidence="4" type="ORF">P43SY_007673</name>
</gene>
<evidence type="ECO:0000256" key="1">
    <source>
        <dbReference type="PROSITE-ProRule" id="PRU00076"/>
    </source>
</evidence>
<dbReference type="EMBL" id="JAKCXM010000063">
    <property type="protein sequence ID" value="KAJ0404420.1"/>
    <property type="molecule type" value="Genomic_DNA"/>
</dbReference>
<dbReference type="Gene3D" id="2.10.25.10">
    <property type="entry name" value="Laminin"/>
    <property type="match status" value="1"/>
</dbReference>
<dbReference type="PROSITE" id="PS00022">
    <property type="entry name" value="EGF_1"/>
    <property type="match status" value="1"/>
</dbReference>
<dbReference type="Proteomes" id="UP001209570">
    <property type="component" value="Unassembled WGS sequence"/>
</dbReference>
<reference evidence="4" key="1">
    <citation type="submission" date="2021-12" db="EMBL/GenBank/DDBJ databases">
        <title>Prjna785345.</title>
        <authorList>
            <person name="Rujirawat T."/>
            <person name="Krajaejun T."/>
        </authorList>
    </citation>
    <scope>NUCLEOTIDE SEQUENCE</scope>
    <source>
        <strain evidence="4">Pi057C3</strain>
    </source>
</reference>
<evidence type="ECO:0000313" key="5">
    <source>
        <dbReference type="Proteomes" id="UP001209570"/>
    </source>
</evidence>
<keyword evidence="2" id="KW-0732">Signal</keyword>